<feature type="region of interest" description="Phosphopantothenoylcysteine decarboxylase" evidence="3">
    <location>
        <begin position="1"/>
        <end position="190"/>
    </location>
</feature>
<comment type="function">
    <text evidence="4">Catalyzes two steps in the biosynthesis of coenzyme A. In the first step cysteine is conjugated to 4'-phosphopantothenate to form 4-phosphopantothenoylcysteine, in the latter compound is decarboxylated to form 4'-phosphopantotheine.</text>
</comment>
<comment type="caution">
    <text evidence="3">Lacks conserved residue(s) required for the propagation of feature annotation.</text>
</comment>
<dbReference type="PANTHER" id="PTHR14359">
    <property type="entry name" value="HOMO-OLIGOMERIC FLAVIN CONTAINING CYS DECARBOXYLASE FAMILY"/>
    <property type="match status" value="1"/>
</dbReference>
<evidence type="ECO:0000313" key="8">
    <source>
        <dbReference type="EMBL" id="ANN72735.1"/>
    </source>
</evidence>
<dbReference type="SUPFAM" id="SSF52507">
    <property type="entry name" value="Homo-oligomeric flavin-containing Cys decarboxylases, HFCD"/>
    <property type="match status" value="1"/>
</dbReference>
<evidence type="ECO:0000313" key="10">
    <source>
        <dbReference type="Proteomes" id="UP000092213"/>
    </source>
</evidence>
<name>A0A193FK81_9BORD</name>
<dbReference type="EC" id="6.3.2.5" evidence="3"/>
<keyword evidence="3" id="KW-0479">Metal-binding</keyword>
<feature type="domain" description="Flavoprotein" evidence="5">
    <location>
        <begin position="7"/>
        <end position="178"/>
    </location>
</feature>
<keyword evidence="2 3" id="KW-0456">Lyase</keyword>
<keyword evidence="1 3" id="KW-0210">Decarboxylase</keyword>
<dbReference type="GO" id="GO:0004632">
    <property type="term" value="F:phosphopantothenate--cysteine ligase activity"/>
    <property type="evidence" value="ECO:0007669"/>
    <property type="project" value="UniProtKB-UniRule"/>
</dbReference>
<sequence>MLDLARKRIVLGMSGGIACYKIAELVRRLTEQGAAVDVVMTDAATHFITPVTMQALSGRPVYVSEWDARMDNNMAHINLTRGADAVLVAPASADFMAKLAHGMANDLLSTLCLARNCPLLVVPAMNREMWANRATQRNAAQLRDDGIEILGPAAGDQACGEIGDGRMLEAHEILADVIAFFQPKTLAGKHVLLTAGPTVEPIDPVRVISNRSSGKTGYAIARAAREAGARVTLVTGPTSLPVPRGVDAYPVQTARQMHAAVMAQARAADIFIAVAAVADWHVKNASEQKMKKDESGGGAPALEFEPNPDILAEVAAMDDGPWCVGFAAETEDLARHAEAKRRRKGIPLLVGNLAHRVMDLDDTELVLFDQNGSHALPPAAKLDAARRLIAEIAARLPR</sequence>
<comment type="similarity">
    <text evidence="3 4">In the C-terminal section; belongs to the PPC synthetase family.</text>
</comment>
<gene>
    <name evidence="3" type="primary">coaBC</name>
    <name evidence="7" type="ORF">BAU06_16230</name>
    <name evidence="8" type="ORF">BAU08_16475</name>
</gene>
<dbReference type="SUPFAM" id="SSF102645">
    <property type="entry name" value="CoaB-like"/>
    <property type="match status" value="1"/>
</dbReference>
<feature type="binding site" evidence="3">
    <location>
        <position position="326"/>
    </location>
    <ligand>
        <name>CTP</name>
        <dbReference type="ChEBI" id="CHEBI:37563"/>
    </ligand>
</feature>
<dbReference type="PANTHER" id="PTHR14359:SF6">
    <property type="entry name" value="PHOSPHOPANTOTHENOYLCYSTEINE DECARBOXYLASE"/>
    <property type="match status" value="1"/>
</dbReference>
<comment type="function">
    <text evidence="3">Catalyzes two sequential steps in the biosynthesis of coenzyme A. In the first step cysteine is conjugated to 4'-phosphopantothenate to form 4-phosphopantothenoylcysteine. In the second step the latter compound is decarboxylated to form 4'-phosphopantotheine.</text>
</comment>
<evidence type="ECO:0000256" key="3">
    <source>
        <dbReference type="HAMAP-Rule" id="MF_02225"/>
    </source>
</evidence>
<dbReference type="InterPro" id="IPR036551">
    <property type="entry name" value="Flavin_trans-like"/>
</dbReference>
<feature type="active site" description="Proton donor" evidence="3">
    <location>
        <position position="159"/>
    </location>
</feature>
<comment type="cofactor">
    <cofactor evidence="3">
        <name>Mg(2+)</name>
        <dbReference type="ChEBI" id="CHEBI:18420"/>
    </cofactor>
</comment>
<keyword evidence="9" id="KW-1185">Reference proteome</keyword>
<dbReference type="InterPro" id="IPR005252">
    <property type="entry name" value="CoaBC"/>
</dbReference>
<organism evidence="8 10">
    <name type="scientific">Bordetella bronchialis</name>
    <dbReference type="NCBI Taxonomy" id="463025"/>
    <lineage>
        <taxon>Bacteria</taxon>
        <taxon>Pseudomonadati</taxon>
        <taxon>Pseudomonadota</taxon>
        <taxon>Betaproteobacteria</taxon>
        <taxon>Burkholderiales</taxon>
        <taxon>Alcaligenaceae</taxon>
        <taxon>Bordetella</taxon>
    </lineage>
</organism>
<keyword evidence="3 4" id="KW-0436">Ligase</keyword>
<comment type="similarity">
    <text evidence="3 4">In the N-terminal section; belongs to the HFCD (homo-oligomeric flavin containing Cys decarboxylase) superfamily.</text>
</comment>
<dbReference type="AlphaFoldDB" id="A0A193FK81"/>
<dbReference type="GO" id="GO:0015937">
    <property type="term" value="P:coenzyme A biosynthetic process"/>
    <property type="evidence" value="ECO:0007669"/>
    <property type="project" value="UniProtKB-UniRule"/>
</dbReference>
<comment type="pathway">
    <text evidence="3 4">Cofactor biosynthesis; coenzyme A biosynthesis; CoA from (R)-pantothenate: step 2/5.</text>
</comment>
<dbReference type="NCBIfam" id="TIGR00521">
    <property type="entry name" value="coaBC_dfp"/>
    <property type="match status" value="1"/>
</dbReference>
<dbReference type="Pfam" id="PF04127">
    <property type="entry name" value="DFP"/>
    <property type="match status" value="1"/>
</dbReference>
<comment type="catalytic activity">
    <reaction evidence="3 4">
        <text>N-[(R)-4-phosphopantothenoyl]-L-cysteine + H(+) = (R)-4'-phosphopantetheine + CO2</text>
        <dbReference type="Rhea" id="RHEA:16793"/>
        <dbReference type="ChEBI" id="CHEBI:15378"/>
        <dbReference type="ChEBI" id="CHEBI:16526"/>
        <dbReference type="ChEBI" id="CHEBI:59458"/>
        <dbReference type="ChEBI" id="CHEBI:61723"/>
        <dbReference type="EC" id="4.1.1.36"/>
    </reaction>
</comment>
<evidence type="ECO:0000259" key="6">
    <source>
        <dbReference type="Pfam" id="PF04127"/>
    </source>
</evidence>
<evidence type="ECO:0000256" key="1">
    <source>
        <dbReference type="ARBA" id="ARBA00022793"/>
    </source>
</evidence>
<keyword evidence="3 4" id="KW-0288">FMN</keyword>
<keyword evidence="3 4" id="KW-0285">Flavoprotein</keyword>
<dbReference type="Gene3D" id="3.40.50.1950">
    <property type="entry name" value="Flavin prenyltransferase-like"/>
    <property type="match status" value="1"/>
</dbReference>
<dbReference type="InterPro" id="IPR003382">
    <property type="entry name" value="Flavoprotein"/>
</dbReference>
<reference evidence="9 10" key="1">
    <citation type="submission" date="2016-06" db="EMBL/GenBank/DDBJ databases">
        <title>Complete genome sequences of Bordetella bronchialis and Bordetella flabilis.</title>
        <authorList>
            <person name="LiPuma J.J."/>
            <person name="Spilker T."/>
        </authorList>
    </citation>
    <scope>NUCLEOTIDE SEQUENCE [LARGE SCALE GENOMIC DNA]</scope>
    <source>
        <strain evidence="8 10">AU17976</strain>
        <strain evidence="7 9">AU3182</strain>
    </source>
</reference>
<feature type="binding site" evidence="3">
    <location>
        <position position="279"/>
    </location>
    <ligand>
        <name>CTP</name>
        <dbReference type="ChEBI" id="CHEBI:37563"/>
    </ligand>
</feature>
<feature type="binding site" evidence="3">
    <location>
        <position position="344"/>
    </location>
    <ligand>
        <name>CTP</name>
        <dbReference type="ChEBI" id="CHEBI:37563"/>
    </ligand>
</feature>
<dbReference type="GO" id="GO:0004633">
    <property type="term" value="F:phosphopantothenoylcysteine decarboxylase activity"/>
    <property type="evidence" value="ECO:0007669"/>
    <property type="project" value="UniProtKB-UniRule"/>
</dbReference>
<feature type="binding site" evidence="3">
    <location>
        <position position="289"/>
    </location>
    <ligand>
        <name>CTP</name>
        <dbReference type="ChEBI" id="CHEBI:37563"/>
    </ligand>
</feature>
<evidence type="ECO:0000256" key="4">
    <source>
        <dbReference type="RuleBase" id="RU364078"/>
    </source>
</evidence>
<accession>A0A193FK81</accession>
<evidence type="ECO:0000313" key="9">
    <source>
        <dbReference type="Proteomes" id="UP000091897"/>
    </source>
</evidence>
<feature type="binding site" evidence="3">
    <location>
        <position position="340"/>
    </location>
    <ligand>
        <name>CTP</name>
        <dbReference type="ChEBI" id="CHEBI:37563"/>
    </ligand>
</feature>
<dbReference type="GO" id="GO:0071513">
    <property type="term" value="C:phosphopantothenoylcysteine decarboxylase complex"/>
    <property type="evidence" value="ECO:0007669"/>
    <property type="project" value="TreeGrafter"/>
</dbReference>
<dbReference type="Proteomes" id="UP000091897">
    <property type="component" value="Chromosome"/>
</dbReference>
<evidence type="ECO:0000256" key="2">
    <source>
        <dbReference type="ARBA" id="ARBA00023239"/>
    </source>
</evidence>
<comment type="pathway">
    <text evidence="3 4">Cofactor biosynthesis; coenzyme A biosynthesis; CoA from (R)-pantothenate: step 3/5.</text>
</comment>
<protein>
    <recommendedName>
        <fullName evidence="3">Coenzyme A biosynthesis bifunctional protein CoaBC</fullName>
    </recommendedName>
    <alternativeName>
        <fullName evidence="3">DNA/pantothenate metabolism flavoprotein</fullName>
    </alternativeName>
    <alternativeName>
        <fullName evidence="3">Phosphopantothenoylcysteine synthetase/decarboxylase</fullName>
        <shortName evidence="3">PPCS-PPCDC</shortName>
    </alternativeName>
    <domain>
        <recommendedName>
            <fullName evidence="3">Phosphopantothenoylcysteine decarboxylase</fullName>
            <shortName evidence="3">PPC decarboxylase</shortName>
            <shortName evidence="3">PPC-DC</shortName>
            <ecNumber evidence="3">4.1.1.36</ecNumber>
        </recommendedName>
        <alternativeName>
            <fullName evidence="3">CoaC</fullName>
        </alternativeName>
    </domain>
    <domain>
        <recommendedName>
            <fullName evidence="3">Phosphopantothenate--cysteine ligase</fullName>
            <ecNumber evidence="3">6.3.2.5</ecNumber>
        </recommendedName>
        <alternativeName>
            <fullName evidence="3">CoaB</fullName>
        </alternativeName>
        <alternativeName>
            <fullName evidence="3">Phosphopantothenoylcysteine synthetase</fullName>
            <shortName evidence="3">PPC synthetase</shortName>
            <shortName evidence="3">PPC-S</shortName>
        </alternativeName>
    </domain>
</protein>
<keyword evidence="3" id="KW-0511">Multifunctional enzyme</keyword>
<dbReference type="HAMAP" id="MF_02225">
    <property type="entry name" value="CoaBC"/>
    <property type="match status" value="1"/>
</dbReference>
<dbReference type="RefSeq" id="WP_066351948.1">
    <property type="nucleotide sequence ID" value="NZ_CBCSFJ010000001.1"/>
</dbReference>
<dbReference type="Gene3D" id="3.40.50.10300">
    <property type="entry name" value="CoaB-like"/>
    <property type="match status" value="1"/>
</dbReference>
<dbReference type="EMBL" id="CP016170">
    <property type="protein sequence ID" value="ANN67643.1"/>
    <property type="molecule type" value="Genomic_DNA"/>
</dbReference>
<feature type="binding site" evidence="3">
    <location>
        <begin position="308"/>
        <end position="311"/>
    </location>
    <ligand>
        <name>CTP</name>
        <dbReference type="ChEBI" id="CHEBI:37563"/>
    </ligand>
</feature>
<dbReference type="GO" id="GO:0015941">
    <property type="term" value="P:pantothenate catabolic process"/>
    <property type="evidence" value="ECO:0007669"/>
    <property type="project" value="InterPro"/>
</dbReference>
<evidence type="ECO:0000313" key="7">
    <source>
        <dbReference type="EMBL" id="ANN67643.1"/>
    </source>
</evidence>
<feature type="domain" description="DNA/pantothenate metabolism flavoprotein C-terminal" evidence="6">
    <location>
        <begin position="186"/>
        <end position="394"/>
    </location>
</feature>
<dbReference type="InterPro" id="IPR007085">
    <property type="entry name" value="DNA/pantothenate-metab_flavo_C"/>
</dbReference>
<comment type="catalytic activity">
    <reaction evidence="3 4">
        <text>(R)-4'-phosphopantothenate + L-cysteine + CTP = N-[(R)-4-phosphopantothenoyl]-L-cysteine + CMP + diphosphate + H(+)</text>
        <dbReference type="Rhea" id="RHEA:19397"/>
        <dbReference type="ChEBI" id="CHEBI:10986"/>
        <dbReference type="ChEBI" id="CHEBI:15378"/>
        <dbReference type="ChEBI" id="CHEBI:33019"/>
        <dbReference type="ChEBI" id="CHEBI:35235"/>
        <dbReference type="ChEBI" id="CHEBI:37563"/>
        <dbReference type="ChEBI" id="CHEBI:59458"/>
        <dbReference type="ChEBI" id="CHEBI:60377"/>
        <dbReference type="EC" id="6.3.2.5"/>
    </reaction>
</comment>
<comment type="cofactor">
    <cofactor evidence="3">
        <name>FMN</name>
        <dbReference type="ChEBI" id="CHEBI:58210"/>
    </cofactor>
    <text evidence="3">Binds 1 FMN per subunit.</text>
</comment>
<proteinExistence type="inferred from homology"/>
<dbReference type="PROSITE" id="PS51257">
    <property type="entry name" value="PROKAR_LIPOPROTEIN"/>
    <property type="match status" value="1"/>
</dbReference>
<dbReference type="GO" id="GO:0010181">
    <property type="term" value="F:FMN binding"/>
    <property type="evidence" value="ECO:0007669"/>
    <property type="project" value="UniProtKB-UniRule"/>
</dbReference>
<dbReference type="UniPathway" id="UPA00241">
    <property type="reaction ID" value="UER00353"/>
</dbReference>
<dbReference type="InterPro" id="IPR035929">
    <property type="entry name" value="CoaB-like_sf"/>
</dbReference>
<dbReference type="OrthoDB" id="9802554at2"/>
<dbReference type="Proteomes" id="UP000092213">
    <property type="component" value="Chromosome"/>
</dbReference>
<evidence type="ECO:0000259" key="5">
    <source>
        <dbReference type="Pfam" id="PF02441"/>
    </source>
</evidence>
<keyword evidence="3" id="KW-0460">Magnesium</keyword>
<feature type="region of interest" description="Phosphopantothenate--cysteine ligase" evidence="3">
    <location>
        <begin position="191"/>
        <end position="398"/>
    </location>
</feature>
<dbReference type="EC" id="4.1.1.36" evidence="3"/>
<dbReference type="STRING" id="463025.BAU08_16475"/>
<dbReference type="EMBL" id="CP016171">
    <property type="protein sequence ID" value="ANN72735.1"/>
    <property type="molecule type" value="Genomic_DNA"/>
</dbReference>
<dbReference type="GO" id="GO:0046872">
    <property type="term" value="F:metal ion binding"/>
    <property type="evidence" value="ECO:0007669"/>
    <property type="project" value="UniProtKB-KW"/>
</dbReference>
<dbReference type="Pfam" id="PF02441">
    <property type="entry name" value="Flavoprotein"/>
    <property type="match status" value="1"/>
</dbReference>
<dbReference type="KEGG" id="bbro:BAU06_16230"/>